<dbReference type="InterPro" id="IPR025117">
    <property type="entry name" value="DUF4037"/>
</dbReference>
<evidence type="ECO:0000313" key="4">
    <source>
        <dbReference type="EMBL" id="GGI14025.1"/>
    </source>
</evidence>
<organism evidence="4 5">
    <name type="scientific">Galliscardovia ingluviei</name>
    <dbReference type="NCBI Taxonomy" id="1769422"/>
    <lineage>
        <taxon>Bacteria</taxon>
        <taxon>Bacillati</taxon>
        <taxon>Actinomycetota</taxon>
        <taxon>Actinomycetes</taxon>
        <taxon>Bifidobacteriales</taxon>
        <taxon>Bifidobacteriaceae</taxon>
        <taxon>Galliscardovia</taxon>
    </lineage>
</organism>
<comment type="caution">
    <text evidence="4">The sequence shown here is derived from an EMBL/GenBank/DDBJ whole genome shotgun (WGS) entry which is preliminary data.</text>
</comment>
<dbReference type="PANTHER" id="PTHR45641">
    <property type="entry name" value="TETRATRICOPEPTIDE REPEAT PROTEIN (AFU_ORTHOLOGUE AFUA_6G03870)"/>
    <property type="match status" value="1"/>
</dbReference>
<evidence type="ECO:0000313" key="5">
    <source>
        <dbReference type="Proteomes" id="UP000619536"/>
    </source>
</evidence>
<proteinExistence type="predicted"/>
<keyword evidence="1" id="KW-0677">Repeat</keyword>
<keyword evidence="5" id="KW-1185">Reference proteome</keyword>
<gene>
    <name evidence="4" type="ORF">GCM10007377_08870</name>
</gene>
<accession>A0A8J3AJL6</accession>
<keyword evidence="2" id="KW-0802">TPR repeat</keyword>
<dbReference type="Pfam" id="PF13228">
    <property type="entry name" value="DUF4037"/>
    <property type="match status" value="1"/>
</dbReference>
<dbReference type="Proteomes" id="UP000619536">
    <property type="component" value="Unassembled WGS sequence"/>
</dbReference>
<dbReference type="Gene3D" id="1.25.40.10">
    <property type="entry name" value="Tetratricopeptide repeat domain"/>
    <property type="match status" value="2"/>
</dbReference>
<reference evidence="4" key="1">
    <citation type="journal article" date="2014" name="Int. J. Syst. Evol. Microbiol.">
        <title>Complete genome sequence of Corynebacterium casei LMG S-19264T (=DSM 44701T), isolated from a smear-ripened cheese.</title>
        <authorList>
            <consortium name="US DOE Joint Genome Institute (JGI-PGF)"/>
            <person name="Walter F."/>
            <person name="Albersmeier A."/>
            <person name="Kalinowski J."/>
            <person name="Ruckert C."/>
        </authorList>
    </citation>
    <scope>NUCLEOTIDE SEQUENCE</scope>
    <source>
        <strain evidence="4">CCM 8606</strain>
    </source>
</reference>
<dbReference type="EMBL" id="BMDH01000002">
    <property type="protein sequence ID" value="GGI14025.1"/>
    <property type="molecule type" value="Genomic_DNA"/>
</dbReference>
<sequence>MSSIDARTPSHASTTTQSFDAEQFMQHLDQLFATHTPAAQIEQYLLDCLQQTHELDDAAGEFSVLNEILGFYRSQGRHSDNIAMAERLITLSKHMHIEGSEAWATTLINIATAYRAAGQYAHAQQWYAEALDQSEQLFGKHDRRLAALHNNLSMLYSETGDLRQAANELEQALSIISASSTDPSRDIDVASTHTNLALVLAQTQTADSREQAYDHAATALRIYHHGGLEHSGHFASALACFAQVCFLQGNIQQAITAFRLSLVVIEQCYGKDTESYRVIESNLHDVLEAAHQSHIDIPQEPPLSGNFDHDIALFWNALQLESQIHDENRHSVTHTDTTETAHQSMSGLALARAYWIEYGKVLLDAFPALQGRVAVGLVGHGSECYGFDDEYSHDHDFGPRFCMWLTDEDYQQYGEQLEQAYRALPHEFMGYALSDDARTPRSLGAGRRDGVFAIGDFFESITGYRSAPSSDPQQAHQWLLLDEATLAAATNGEIFADPLGAFSSTRQGFKNMPDDVRLALISRRLGMMSQAGQYNLPRMLKRHDGAAAWLALREFVQACSSLVFLINQPITVGYLPYYKWQFAALRKLSRRMASRLPQVCEQLESLMRLSSAACFGGVGFGEGGKGAEPAIEQITSCIDSICSAVVDELLTEGLTRSQETFLEWQRPYIEEHITNPWLRSL</sequence>
<evidence type="ECO:0000256" key="2">
    <source>
        <dbReference type="ARBA" id="ARBA00022803"/>
    </source>
</evidence>
<dbReference type="InterPro" id="IPR019734">
    <property type="entry name" value="TPR_rpt"/>
</dbReference>
<evidence type="ECO:0000259" key="3">
    <source>
        <dbReference type="Pfam" id="PF13228"/>
    </source>
</evidence>
<evidence type="ECO:0000256" key="1">
    <source>
        <dbReference type="ARBA" id="ARBA00022737"/>
    </source>
</evidence>
<dbReference type="Pfam" id="PF13424">
    <property type="entry name" value="TPR_12"/>
    <property type="match status" value="1"/>
</dbReference>
<dbReference type="RefSeq" id="WP_229714756.1">
    <property type="nucleotide sequence ID" value="NZ_BMDH01000002.1"/>
</dbReference>
<dbReference type="PANTHER" id="PTHR45641:SF19">
    <property type="entry name" value="NEPHROCYSTIN-3"/>
    <property type="match status" value="1"/>
</dbReference>
<dbReference type="AlphaFoldDB" id="A0A8J3AJL6"/>
<dbReference type="SMART" id="SM00028">
    <property type="entry name" value="TPR"/>
    <property type="match status" value="3"/>
</dbReference>
<reference evidence="4" key="2">
    <citation type="submission" date="2020-09" db="EMBL/GenBank/DDBJ databases">
        <authorList>
            <person name="Sun Q."/>
            <person name="Sedlacek I."/>
        </authorList>
    </citation>
    <scope>NUCLEOTIDE SEQUENCE</scope>
    <source>
        <strain evidence="4">CCM 8606</strain>
    </source>
</reference>
<protein>
    <recommendedName>
        <fullName evidence="3">DUF4037 domain-containing protein</fullName>
    </recommendedName>
</protein>
<feature type="domain" description="DUF4037" evidence="3">
    <location>
        <begin position="478"/>
        <end position="580"/>
    </location>
</feature>
<name>A0A8J3AJL6_9BIFI</name>
<dbReference type="SUPFAM" id="SSF48452">
    <property type="entry name" value="TPR-like"/>
    <property type="match status" value="1"/>
</dbReference>
<dbReference type="InterPro" id="IPR011990">
    <property type="entry name" value="TPR-like_helical_dom_sf"/>
</dbReference>